<comment type="caution">
    <text evidence="2">The sequence shown here is derived from an EMBL/GenBank/DDBJ whole genome shotgun (WGS) entry which is preliminary data.</text>
</comment>
<organism evidence="2 3">
    <name type="scientific">Bacillus infantis</name>
    <dbReference type="NCBI Taxonomy" id="324767"/>
    <lineage>
        <taxon>Bacteria</taxon>
        <taxon>Bacillati</taxon>
        <taxon>Bacillota</taxon>
        <taxon>Bacilli</taxon>
        <taxon>Bacillales</taxon>
        <taxon>Bacillaceae</taxon>
        <taxon>Bacillus</taxon>
    </lineage>
</organism>
<dbReference type="RefSeq" id="WP_148951043.1">
    <property type="nucleotide sequence ID" value="NZ_VTES01000011.1"/>
</dbReference>
<accession>A0A5D4S411</accession>
<sequence>MEQIDWGPLKSTIDELALQLALILIIPLVISLVLKFLLVRLVRLPNKAANFLTAAVGLFLFYKVFEIMFT</sequence>
<evidence type="ECO:0000313" key="2">
    <source>
        <dbReference type="EMBL" id="TYS57910.1"/>
    </source>
</evidence>
<evidence type="ECO:0000313" key="3">
    <source>
        <dbReference type="Proteomes" id="UP000323732"/>
    </source>
</evidence>
<keyword evidence="1" id="KW-0472">Membrane</keyword>
<proteinExistence type="predicted"/>
<keyword evidence="1" id="KW-1133">Transmembrane helix</keyword>
<feature type="transmembrane region" description="Helical" evidence="1">
    <location>
        <begin position="16"/>
        <end position="38"/>
    </location>
</feature>
<name>A0A5D4S411_9BACI</name>
<dbReference type="AlphaFoldDB" id="A0A5D4S411"/>
<gene>
    <name evidence="2" type="ORF">FZD47_24040</name>
</gene>
<dbReference type="Proteomes" id="UP000323732">
    <property type="component" value="Unassembled WGS sequence"/>
</dbReference>
<protein>
    <submittedName>
        <fullName evidence="2">Uncharacterized protein</fullName>
    </submittedName>
</protein>
<dbReference type="EMBL" id="VTES01000011">
    <property type="protein sequence ID" value="TYS57910.1"/>
    <property type="molecule type" value="Genomic_DNA"/>
</dbReference>
<feature type="transmembrane region" description="Helical" evidence="1">
    <location>
        <begin position="50"/>
        <end position="69"/>
    </location>
</feature>
<keyword evidence="1" id="KW-0812">Transmembrane</keyword>
<evidence type="ECO:0000256" key="1">
    <source>
        <dbReference type="SAM" id="Phobius"/>
    </source>
</evidence>
<reference evidence="2 3" key="1">
    <citation type="submission" date="2019-08" db="EMBL/GenBank/DDBJ databases">
        <title>Bacillus genomes from the desert of Cuatro Cienegas, Coahuila.</title>
        <authorList>
            <person name="Olmedo-Alvarez G."/>
        </authorList>
    </citation>
    <scope>NUCLEOTIDE SEQUENCE [LARGE SCALE GENOMIC DNA]</scope>
    <source>
        <strain evidence="2 3">CH37_1T</strain>
    </source>
</reference>